<evidence type="ECO:0000313" key="2">
    <source>
        <dbReference type="Proteomes" id="UP000178583"/>
    </source>
</evidence>
<dbReference type="NCBIfam" id="TIGR04256">
    <property type="entry name" value="GxxExxY"/>
    <property type="match status" value="1"/>
</dbReference>
<organism evidence="1 2">
    <name type="scientific">Candidatus Berkelbacteria bacterium RIFOXYA2_FULL_43_10</name>
    <dbReference type="NCBI Taxonomy" id="1797472"/>
    <lineage>
        <taxon>Bacteria</taxon>
        <taxon>Candidatus Berkelbacteria</taxon>
    </lineage>
</organism>
<dbReference type="EMBL" id="MEZY01000028">
    <property type="protein sequence ID" value="OGD63953.1"/>
    <property type="molecule type" value="Genomic_DNA"/>
</dbReference>
<accession>A0A1F5E9B0</accession>
<evidence type="ECO:0008006" key="3">
    <source>
        <dbReference type="Google" id="ProtNLM"/>
    </source>
</evidence>
<dbReference type="Proteomes" id="UP000178583">
    <property type="component" value="Unassembled WGS sequence"/>
</dbReference>
<dbReference type="AlphaFoldDB" id="A0A1F5E9B0"/>
<protein>
    <recommendedName>
        <fullName evidence="3">GxxExxY protein</fullName>
    </recommendedName>
</protein>
<comment type="caution">
    <text evidence="1">The sequence shown here is derived from an EMBL/GenBank/DDBJ whole genome shotgun (WGS) entry which is preliminary data.</text>
</comment>
<dbReference type="Pfam" id="PF13366">
    <property type="entry name" value="PDDEXK_3"/>
    <property type="match status" value="1"/>
</dbReference>
<reference evidence="1 2" key="1">
    <citation type="journal article" date="2016" name="Nat. Commun.">
        <title>Thousands of microbial genomes shed light on interconnected biogeochemical processes in an aquifer system.</title>
        <authorList>
            <person name="Anantharaman K."/>
            <person name="Brown C.T."/>
            <person name="Hug L.A."/>
            <person name="Sharon I."/>
            <person name="Castelle C.J."/>
            <person name="Probst A.J."/>
            <person name="Thomas B.C."/>
            <person name="Singh A."/>
            <person name="Wilkins M.J."/>
            <person name="Karaoz U."/>
            <person name="Brodie E.L."/>
            <person name="Williams K.H."/>
            <person name="Hubbard S.S."/>
            <person name="Banfield J.F."/>
        </authorList>
    </citation>
    <scope>NUCLEOTIDE SEQUENCE [LARGE SCALE GENOMIC DNA]</scope>
</reference>
<evidence type="ECO:0000313" key="1">
    <source>
        <dbReference type="EMBL" id="OGD63953.1"/>
    </source>
</evidence>
<name>A0A1F5E9B0_9BACT</name>
<dbReference type="InterPro" id="IPR026350">
    <property type="entry name" value="GxxExxY"/>
</dbReference>
<dbReference type="STRING" id="1797472.A2215_01270"/>
<sequence>MGRVYLHKELTHKIIGFSFEIFNKLGYGLPEKTYQKALEAKLVEDGIRFQREKYGKIRLDNVMVGRYFADFIIEEKLVVELKVRNEIYQGHIVQLVNYLKSENYSTGLLIVFSKDGVKIKRIAN</sequence>
<proteinExistence type="predicted"/>
<gene>
    <name evidence="1" type="ORF">A2215_01270</name>
</gene>